<sequence>MKKSFIFAGILLIISLFSSKSFAHTPNYHLDISFDLENHTLQGKASIGFHEGESWHIYTGGLTIQDIILEEEGKEAFSLPLPLGDTIHMYGGSKRQQLTITYSLTVPQNSVDNRISERGIVLSSGWHPTMQQKRLFSVDATLPPGFKGITESDNLPKQMQGNRMSSSFSQPVRAIHLTAGPYQITEETVREGLTLSTWFFVEDQQLSREYLDAAKAYLLRYEKAIGTFPYNHYAIVANRLPTGFGMPTYALLGQMVLRLPFIKESSLGHEILHSWFGNSVQVSDNSGNWCEGLTSYLADFAYAEDKGKGAEHRKAALINYQSYVHSNGAIELQNFRSASHNQPMAKAIRAVGYNRSTMLFHQLRGILGPENFYLGVRKLATSFKWNAASWKDIQTLFETVSEKDLSRFFAEQLSRLDVPSIEISKIRVENKQDQSILHLTIKQTSEQAYILNIPIRITTMLGDLQSTHQISELETTITIHVSSSPLSVVLDPDYDLFRALNPSEFPPVWSRFSGAEQKLLILGENSADTLAPFIQWAEKQGWTVLDDEEVTNTQLAKSSILFLGSDSDSYRSLFGKSVVPQEGFTMTVQNNPLNTKEVSVLLTSENSKETATAMYKLKHYGKYSKIAFKRGRALEKQITATDRGIEYTLESLPSGGATSAINSFEQIITELADKQVIYIGETHDSFSDHLLQLRILQALHKKGSDLAIAMEMFPASSQNALDEYLLEETEMNEEDFLRASRYFDVWRYDWRLFRPLFNFCRQFNIPVHGINIDREIVSTVFAEGSTDTLSDEQLQSVAK</sequence>
<dbReference type="Proteomes" id="UP000717534">
    <property type="component" value="Unassembled WGS sequence"/>
</dbReference>
<dbReference type="Gene3D" id="3.40.50.11550">
    <property type="match status" value="1"/>
</dbReference>
<dbReference type="SUPFAM" id="SSF55486">
    <property type="entry name" value="Metalloproteases ('zincins'), catalytic domain"/>
    <property type="match status" value="1"/>
</dbReference>
<proteinExistence type="predicted"/>
<comment type="caution">
    <text evidence="4">The sequence shown here is derived from an EMBL/GenBank/DDBJ whole genome shotgun (WGS) entry which is preliminary data.</text>
</comment>
<feature type="domain" description="Haem-binding uptake Tiki superfamily ChaN" evidence="3">
    <location>
        <begin position="668"/>
        <end position="792"/>
    </location>
</feature>
<evidence type="ECO:0000256" key="1">
    <source>
        <dbReference type="SAM" id="SignalP"/>
    </source>
</evidence>
<dbReference type="Gene3D" id="1.10.390.10">
    <property type="entry name" value="Neutral Protease Domain 2"/>
    <property type="match status" value="1"/>
</dbReference>
<dbReference type="InterPro" id="IPR007314">
    <property type="entry name" value="Cofac_haem-bd_dom"/>
</dbReference>
<organism evidence="4 5">
    <name type="scientific">Desulfotalea psychrophila</name>
    <dbReference type="NCBI Taxonomy" id="84980"/>
    <lineage>
        <taxon>Bacteria</taxon>
        <taxon>Pseudomonadati</taxon>
        <taxon>Thermodesulfobacteriota</taxon>
        <taxon>Desulfobulbia</taxon>
        <taxon>Desulfobulbales</taxon>
        <taxon>Desulfocapsaceae</taxon>
        <taxon>Desulfotalea</taxon>
    </lineage>
</organism>
<evidence type="ECO:0000259" key="2">
    <source>
        <dbReference type="Pfam" id="PF01433"/>
    </source>
</evidence>
<feature type="domain" description="Peptidase M1 membrane alanine aminopeptidase" evidence="2">
    <location>
        <begin position="268"/>
        <end position="409"/>
    </location>
</feature>
<reference evidence="4 5" key="1">
    <citation type="submission" date="2021-02" db="EMBL/GenBank/DDBJ databases">
        <title>Activity-based single-cell genomes from oceanic crustal fluid captures similar information to metagenomic and metatranscriptomic surveys with orders of magnitude less sampling.</title>
        <authorList>
            <person name="D'Angelo T.S."/>
            <person name="Orcutt B.N."/>
        </authorList>
    </citation>
    <scope>NUCLEOTIDE SEQUENCE [LARGE SCALE GENOMIC DNA]</scope>
    <source>
        <strain evidence="4">AH-315-G02</strain>
    </source>
</reference>
<feature type="signal peptide" evidence="1">
    <location>
        <begin position="1"/>
        <end position="23"/>
    </location>
</feature>
<keyword evidence="1" id="KW-0732">Signal</keyword>
<accession>A0ABS3AV77</accession>
<keyword evidence="5" id="KW-1185">Reference proteome</keyword>
<name>A0ABS3AV77_9BACT</name>
<dbReference type="Pfam" id="PF04187">
    <property type="entry name" value="Cofac_haem_bdg"/>
    <property type="match status" value="1"/>
</dbReference>
<dbReference type="Pfam" id="PF01433">
    <property type="entry name" value="Peptidase_M1"/>
    <property type="match status" value="1"/>
</dbReference>
<dbReference type="CDD" id="cd14727">
    <property type="entry name" value="ChanN-like"/>
    <property type="match status" value="1"/>
</dbReference>
<dbReference type="InterPro" id="IPR014782">
    <property type="entry name" value="Peptidase_M1_dom"/>
</dbReference>
<keyword evidence="4" id="KW-0449">Lipoprotein</keyword>
<gene>
    <name evidence="4" type="ORF">JYU06_04140</name>
</gene>
<dbReference type="EMBL" id="JAFITO010000039">
    <property type="protein sequence ID" value="MBN4068693.1"/>
    <property type="molecule type" value="Genomic_DNA"/>
</dbReference>
<evidence type="ECO:0000313" key="4">
    <source>
        <dbReference type="EMBL" id="MBN4068693.1"/>
    </source>
</evidence>
<dbReference type="SUPFAM" id="SSF159501">
    <property type="entry name" value="EreA/ChaN-like"/>
    <property type="match status" value="1"/>
</dbReference>
<evidence type="ECO:0000313" key="5">
    <source>
        <dbReference type="Proteomes" id="UP000717534"/>
    </source>
</evidence>
<evidence type="ECO:0000259" key="3">
    <source>
        <dbReference type="Pfam" id="PF04187"/>
    </source>
</evidence>
<feature type="non-terminal residue" evidence="4">
    <location>
        <position position="799"/>
    </location>
</feature>
<protein>
    <submittedName>
        <fullName evidence="4">ChaN family lipoprotein</fullName>
    </submittedName>
</protein>
<feature type="chain" id="PRO_5047093523" evidence="1">
    <location>
        <begin position="24"/>
        <end position="799"/>
    </location>
</feature>
<dbReference type="InterPro" id="IPR027268">
    <property type="entry name" value="Peptidase_M4/M1_CTD_sf"/>
</dbReference>